<keyword evidence="2" id="KW-1185">Reference proteome</keyword>
<dbReference type="KEGG" id="bay:RBAM_38900"/>
<proteinExistence type="predicted"/>
<evidence type="ECO:0000313" key="1">
    <source>
        <dbReference type="EMBL" id="QDE58102.1"/>
    </source>
</evidence>
<dbReference type="EMBL" id="CP000560">
    <property type="protein sequence ID" value="QDE58102.1"/>
    <property type="molecule type" value="Genomic_DNA"/>
</dbReference>
<reference evidence="1 2" key="1">
    <citation type="journal article" date="2007" name="Nat. Biotechnol.">
        <title>Comparative analysis of the complete genome sequence of the plant growth-promoting bacterium Bacillus amyloliquefaciens FZB42.</title>
        <authorList>
            <person name="Chen X.H."/>
            <person name="Koumoutsi A."/>
            <person name="Scholz R."/>
            <person name="Eisenreich A."/>
            <person name="Schneider K."/>
            <person name="Heinemeyer I."/>
            <person name="Morgenstern B."/>
            <person name="Voss B."/>
            <person name="Hess W.R."/>
            <person name="Reva O."/>
            <person name="Junge H."/>
            <person name="Voigt B."/>
            <person name="Jungblut P.R."/>
            <person name="Vater J."/>
            <person name="Sussmuth R."/>
            <person name="Liesegang H."/>
            <person name="Strittmatter A."/>
            <person name="Gottschalk G."/>
            <person name="Borriss R."/>
        </authorList>
    </citation>
    <scope>NUCLEOTIDE SEQUENCE [LARGE SCALE GENOMIC DNA]</scope>
    <source>
        <strain evidence="2">DSM 23117 / BGSC 10A6 / LMG 26770 / FZB42</strain>
    </source>
</reference>
<name>A0A4Y6AAY7_BACVZ</name>
<evidence type="ECO:0000313" key="2">
    <source>
        <dbReference type="Proteomes" id="UP000001120"/>
    </source>
</evidence>
<gene>
    <name evidence="1" type="ORF">RBAM_38900</name>
</gene>
<dbReference type="Proteomes" id="UP000001120">
    <property type="component" value="Chromosome"/>
</dbReference>
<dbReference type="AlphaFoldDB" id="A0A4Y6AAY7"/>
<protein>
    <submittedName>
        <fullName evidence="1">Uncharacterized protein</fullName>
    </submittedName>
</protein>
<organism evidence="1 2">
    <name type="scientific">Bacillus velezensis (strain DSM 23117 / BGSC 10A6 / LMG 26770 / FZB42)</name>
    <name type="common">Bacillus amyloliquefaciens subsp. plantarum</name>
    <dbReference type="NCBI Taxonomy" id="326423"/>
    <lineage>
        <taxon>Bacteria</taxon>
        <taxon>Bacillati</taxon>
        <taxon>Bacillota</taxon>
        <taxon>Bacilli</taxon>
        <taxon>Bacillales</taxon>
        <taxon>Bacillaceae</taxon>
        <taxon>Bacillus</taxon>
        <taxon>Bacillus amyloliquefaciens group</taxon>
    </lineage>
</organism>
<accession>A0A4Y6AAY7</accession>
<sequence length="60" mass="7027">MYEFKLGILNKNHVFTSFITLYYHNSLTSVHQLQNETVRTDGEFFLFISSVAVQTILIQE</sequence>